<evidence type="ECO:0000313" key="2">
    <source>
        <dbReference type="EMBL" id="SKC86382.1"/>
    </source>
</evidence>
<dbReference type="PANTHER" id="PTHR40072:SF1">
    <property type="entry name" value="MOLYBDOPTERIN-GUANINE DINUCLEOTIDE BIOSYNTHESIS ADAPTER PROTEIN"/>
    <property type="match status" value="1"/>
</dbReference>
<sequence length="173" mass="19791">MKKASILSIISRESNTGKTTFIQGIVPKLTRRGYKIMTLKYSCYDFNIDYKNTDSYKHFNSGAVRTVLVGPQKCAVIEQTNRHKEIYEIVNSYNDIDLIIAEGFRNINEPTIEIIRESITKKIITSRKNLIAIAADTDDLKTTAPIYNLNDYCRICDFIENTLLNRKVLNITG</sequence>
<evidence type="ECO:0000259" key="1">
    <source>
        <dbReference type="Pfam" id="PF03205"/>
    </source>
</evidence>
<reference evidence="2 3" key="1">
    <citation type="submission" date="2017-02" db="EMBL/GenBank/DDBJ databases">
        <authorList>
            <person name="Peterson S.W."/>
        </authorList>
    </citation>
    <scope>NUCLEOTIDE SEQUENCE [LARGE SCALE GENOMIC DNA]</scope>
    <source>
        <strain evidence="2 3">M1</strain>
    </source>
</reference>
<dbReference type="GO" id="GO:0006777">
    <property type="term" value="P:Mo-molybdopterin cofactor biosynthetic process"/>
    <property type="evidence" value="ECO:0007669"/>
    <property type="project" value="InterPro"/>
</dbReference>
<keyword evidence="3" id="KW-1185">Reference proteome</keyword>
<feature type="domain" description="Molybdopterin-guanine dinucleotide biosynthesis protein B (MobB)" evidence="1">
    <location>
        <begin position="7"/>
        <end position="136"/>
    </location>
</feature>
<evidence type="ECO:0000313" key="3">
    <source>
        <dbReference type="Proteomes" id="UP000190285"/>
    </source>
</evidence>
<dbReference type="Proteomes" id="UP000190285">
    <property type="component" value="Unassembled WGS sequence"/>
</dbReference>
<dbReference type="InterPro" id="IPR004435">
    <property type="entry name" value="MobB_dom"/>
</dbReference>
<dbReference type="RefSeq" id="WP_079494913.1">
    <property type="nucleotide sequence ID" value="NZ_FUZT01000014.1"/>
</dbReference>
<dbReference type="SUPFAM" id="SSF52540">
    <property type="entry name" value="P-loop containing nucleoside triphosphate hydrolases"/>
    <property type="match status" value="1"/>
</dbReference>
<accession>A0A1T5MDT7</accession>
<dbReference type="AlphaFoldDB" id="A0A1T5MDT7"/>
<dbReference type="NCBIfam" id="TIGR00176">
    <property type="entry name" value="mobB"/>
    <property type="match status" value="1"/>
</dbReference>
<dbReference type="STRING" id="36842.SAMN02194393_04533"/>
<dbReference type="PANTHER" id="PTHR40072">
    <property type="entry name" value="MOLYBDOPTERIN-GUANINE DINUCLEOTIDE BIOSYNTHESIS ADAPTER PROTEIN-RELATED"/>
    <property type="match status" value="1"/>
</dbReference>
<dbReference type="Gene3D" id="3.40.50.300">
    <property type="entry name" value="P-loop containing nucleotide triphosphate hydrolases"/>
    <property type="match status" value="1"/>
</dbReference>
<dbReference type="Pfam" id="PF03205">
    <property type="entry name" value="MobB"/>
    <property type="match status" value="1"/>
</dbReference>
<gene>
    <name evidence="2" type="ORF">SAMN02194393_04533</name>
</gene>
<dbReference type="EMBL" id="FUZT01000014">
    <property type="protein sequence ID" value="SKC86382.1"/>
    <property type="molecule type" value="Genomic_DNA"/>
</dbReference>
<dbReference type="GO" id="GO:0005525">
    <property type="term" value="F:GTP binding"/>
    <property type="evidence" value="ECO:0007669"/>
    <property type="project" value="InterPro"/>
</dbReference>
<organism evidence="2 3">
    <name type="scientific">Maledivibacter halophilus</name>
    <dbReference type="NCBI Taxonomy" id="36842"/>
    <lineage>
        <taxon>Bacteria</taxon>
        <taxon>Bacillati</taxon>
        <taxon>Bacillota</taxon>
        <taxon>Clostridia</taxon>
        <taxon>Peptostreptococcales</taxon>
        <taxon>Caminicellaceae</taxon>
        <taxon>Maledivibacter</taxon>
    </lineage>
</organism>
<dbReference type="OrthoDB" id="9786803at2"/>
<name>A0A1T5MDT7_9FIRM</name>
<dbReference type="InterPro" id="IPR027417">
    <property type="entry name" value="P-loop_NTPase"/>
</dbReference>
<proteinExistence type="predicted"/>
<protein>
    <submittedName>
        <fullName evidence="2">Molybdopterin guanine dinucleotide biosynthesis accessory protein MobB</fullName>
    </submittedName>
</protein>
<dbReference type="InterPro" id="IPR052539">
    <property type="entry name" value="MGD_biosynthesis_adapter"/>
</dbReference>